<dbReference type="InterPro" id="IPR027417">
    <property type="entry name" value="P-loop_NTPase"/>
</dbReference>
<dbReference type="Gene3D" id="3.40.50.300">
    <property type="entry name" value="P-loop containing nucleotide triphosphate hydrolases"/>
    <property type="match status" value="1"/>
</dbReference>
<keyword evidence="3" id="KW-0813">Transport</keyword>
<comment type="subcellular location">
    <subcellularLocation>
        <location evidence="1">Cell inner membrane</location>
        <topology evidence="1">Peripheral membrane protein</topology>
    </subcellularLocation>
</comment>
<dbReference type="InterPro" id="IPR017871">
    <property type="entry name" value="ABC_transporter-like_CS"/>
</dbReference>
<reference evidence="9 10" key="1">
    <citation type="journal article" date="2013" name="Stand. Genomic Sci.">
        <title>Genome sequence of the reddish-pigmented Rubellimicrobium thermophilum type strain (DSM 16684(T)), a member of the Roseobacter clade.</title>
        <authorList>
            <person name="Fiebig A."/>
            <person name="Riedel T."/>
            <person name="Gronow S."/>
            <person name="Petersen J."/>
            <person name="Klenk H.P."/>
            <person name="Goker M."/>
        </authorList>
    </citation>
    <scope>NUCLEOTIDE SEQUENCE [LARGE SCALE GENOMIC DNA]</scope>
    <source>
        <strain evidence="9 10">DSM 16684</strain>
    </source>
</reference>
<evidence type="ECO:0000256" key="3">
    <source>
        <dbReference type="ARBA" id="ARBA00022448"/>
    </source>
</evidence>
<evidence type="ECO:0000313" key="10">
    <source>
        <dbReference type="Proteomes" id="UP000015346"/>
    </source>
</evidence>
<dbReference type="PROSITE" id="PS00211">
    <property type="entry name" value="ABC_TRANSPORTER_1"/>
    <property type="match status" value="1"/>
</dbReference>
<feature type="domain" description="ABC transporter" evidence="8">
    <location>
        <begin position="5"/>
        <end position="254"/>
    </location>
</feature>
<organism evidence="9 10">
    <name type="scientific">Rubellimicrobium thermophilum DSM 16684</name>
    <dbReference type="NCBI Taxonomy" id="1123069"/>
    <lineage>
        <taxon>Bacteria</taxon>
        <taxon>Pseudomonadati</taxon>
        <taxon>Pseudomonadota</taxon>
        <taxon>Alphaproteobacteria</taxon>
        <taxon>Rhodobacterales</taxon>
        <taxon>Roseobacteraceae</taxon>
        <taxon>Rubellimicrobium</taxon>
    </lineage>
</organism>
<dbReference type="RefSeq" id="WP_021098127.1">
    <property type="nucleotide sequence ID" value="NZ_KE557321.1"/>
</dbReference>
<dbReference type="PROSITE" id="PS50893">
    <property type="entry name" value="ABC_TRANSPORTER_2"/>
    <property type="match status" value="1"/>
</dbReference>
<evidence type="ECO:0000256" key="4">
    <source>
        <dbReference type="ARBA" id="ARBA00022475"/>
    </source>
</evidence>
<name>S9QYH7_9RHOB</name>
<dbReference type="EMBL" id="AOLV01000020">
    <property type="protein sequence ID" value="EPX84683.1"/>
    <property type="molecule type" value="Genomic_DNA"/>
</dbReference>
<proteinExistence type="inferred from homology"/>
<dbReference type="GO" id="GO:0005524">
    <property type="term" value="F:ATP binding"/>
    <property type="evidence" value="ECO:0007669"/>
    <property type="project" value="UniProtKB-KW"/>
</dbReference>
<sequence length="330" mass="36131">MAALLEIEDLHVTFATGDGTVNAVNGVSFALEEGETLAIVGESGSGKSQTAYAAMGLLAANGRARGRVRYGGRDLLGLPQRELNRIRAKEIAMIFQDPMTSLNPYMRVSEQMAEVLTLHKGMSRREAVAESVRMLDLVRIPDAKARVHDYPHQFSGGMRQRIMIAMALLCRPKLLIADEPTTALDVTVQAQIMKLLGDIRAELGTAVILITHDLGVVAGFCDRTLVMYGGQIMEEGPTTLLFERPTHPYTLGLLSAVPRIDREDEMLLTIAGDPPDMSRLPPGCPFFPRCAYAVPGNETRRPPLVTLPDGRRRACNLSVEEILARREAMP</sequence>
<dbReference type="PATRIC" id="fig|1123069.3.peg.2014"/>
<evidence type="ECO:0000256" key="5">
    <source>
        <dbReference type="ARBA" id="ARBA00022741"/>
    </source>
</evidence>
<keyword evidence="5" id="KW-0547">Nucleotide-binding</keyword>
<dbReference type="InterPro" id="IPR003593">
    <property type="entry name" value="AAA+_ATPase"/>
</dbReference>
<evidence type="ECO:0000256" key="6">
    <source>
        <dbReference type="ARBA" id="ARBA00022840"/>
    </source>
</evidence>
<keyword evidence="10" id="KW-1185">Reference proteome</keyword>
<dbReference type="FunFam" id="3.40.50.300:FF:000016">
    <property type="entry name" value="Oligopeptide ABC transporter ATP-binding component"/>
    <property type="match status" value="1"/>
</dbReference>
<evidence type="ECO:0000256" key="1">
    <source>
        <dbReference type="ARBA" id="ARBA00004417"/>
    </source>
</evidence>
<dbReference type="InterPro" id="IPR050388">
    <property type="entry name" value="ABC_Ni/Peptide_Import"/>
</dbReference>
<dbReference type="AlphaFoldDB" id="S9QYH7"/>
<comment type="similarity">
    <text evidence="2">Belongs to the ABC transporter superfamily.</text>
</comment>
<dbReference type="SMART" id="SM00382">
    <property type="entry name" value="AAA"/>
    <property type="match status" value="1"/>
</dbReference>
<keyword evidence="4" id="KW-1003">Cell membrane</keyword>
<evidence type="ECO:0000256" key="2">
    <source>
        <dbReference type="ARBA" id="ARBA00005417"/>
    </source>
</evidence>
<comment type="caution">
    <text evidence="9">The sequence shown here is derived from an EMBL/GenBank/DDBJ whole genome shotgun (WGS) entry which is preliminary data.</text>
</comment>
<dbReference type="InterPro" id="IPR003439">
    <property type="entry name" value="ABC_transporter-like_ATP-bd"/>
</dbReference>
<dbReference type="Proteomes" id="UP000015346">
    <property type="component" value="Unassembled WGS sequence"/>
</dbReference>
<dbReference type="GO" id="GO:0055085">
    <property type="term" value="P:transmembrane transport"/>
    <property type="evidence" value="ECO:0007669"/>
    <property type="project" value="UniProtKB-ARBA"/>
</dbReference>
<dbReference type="STRING" id="1123069.ruthe_02043"/>
<evidence type="ECO:0000259" key="8">
    <source>
        <dbReference type="PROSITE" id="PS50893"/>
    </source>
</evidence>
<protein>
    <submittedName>
        <fullName evidence="9">Oligopeptide/dipeptide ABC transporter</fullName>
    </submittedName>
</protein>
<keyword evidence="7" id="KW-0472">Membrane</keyword>
<accession>S9QYH7</accession>
<dbReference type="PANTHER" id="PTHR43297">
    <property type="entry name" value="OLIGOPEPTIDE TRANSPORT ATP-BINDING PROTEIN APPD"/>
    <property type="match status" value="1"/>
</dbReference>
<keyword evidence="6" id="KW-0067">ATP-binding</keyword>
<dbReference type="GO" id="GO:0016887">
    <property type="term" value="F:ATP hydrolysis activity"/>
    <property type="evidence" value="ECO:0007669"/>
    <property type="project" value="InterPro"/>
</dbReference>
<dbReference type="PANTHER" id="PTHR43297:SF7">
    <property type="entry name" value="D,D-DIPEPTIDE TRANSPORT ATP-BINDING PROTEIN DDPD-RELATED"/>
    <property type="match status" value="1"/>
</dbReference>
<evidence type="ECO:0000256" key="7">
    <source>
        <dbReference type="ARBA" id="ARBA00023136"/>
    </source>
</evidence>
<dbReference type="GO" id="GO:0005886">
    <property type="term" value="C:plasma membrane"/>
    <property type="evidence" value="ECO:0007669"/>
    <property type="project" value="UniProtKB-SubCell"/>
</dbReference>
<dbReference type="Pfam" id="PF08352">
    <property type="entry name" value="oligo_HPY"/>
    <property type="match status" value="1"/>
</dbReference>
<evidence type="ECO:0000313" key="9">
    <source>
        <dbReference type="EMBL" id="EPX84683.1"/>
    </source>
</evidence>
<gene>
    <name evidence="9" type="ORF">ruthe_02043</name>
</gene>
<dbReference type="CDD" id="cd03257">
    <property type="entry name" value="ABC_NikE_OppD_transporters"/>
    <property type="match status" value="1"/>
</dbReference>
<dbReference type="SUPFAM" id="SSF52540">
    <property type="entry name" value="P-loop containing nucleoside triphosphate hydrolases"/>
    <property type="match status" value="1"/>
</dbReference>
<dbReference type="Pfam" id="PF00005">
    <property type="entry name" value="ABC_tran"/>
    <property type="match status" value="1"/>
</dbReference>
<dbReference type="HOGENOM" id="CLU_000604_1_23_5"/>
<dbReference type="GO" id="GO:0015833">
    <property type="term" value="P:peptide transport"/>
    <property type="evidence" value="ECO:0007669"/>
    <property type="project" value="InterPro"/>
</dbReference>
<dbReference type="InterPro" id="IPR013563">
    <property type="entry name" value="Oligopep_ABC_C"/>
</dbReference>
<dbReference type="NCBIfam" id="TIGR01727">
    <property type="entry name" value="oligo_HPY"/>
    <property type="match status" value="1"/>
</dbReference>